<name>A0ACB8AHR1_9AGAM</name>
<dbReference type="Proteomes" id="UP000790377">
    <property type="component" value="Unassembled WGS sequence"/>
</dbReference>
<comment type="caution">
    <text evidence="1">The sequence shown here is derived from an EMBL/GenBank/DDBJ whole genome shotgun (WGS) entry which is preliminary data.</text>
</comment>
<protein>
    <submittedName>
        <fullName evidence="1">Uncharacterized protein</fullName>
    </submittedName>
</protein>
<dbReference type="EMBL" id="MU267645">
    <property type="protein sequence ID" value="KAH7912725.1"/>
    <property type="molecule type" value="Genomic_DNA"/>
</dbReference>
<accession>A0ACB8AHR1</accession>
<proteinExistence type="predicted"/>
<keyword evidence="2" id="KW-1185">Reference proteome</keyword>
<sequence>MVQLVTSVLVMLWRRVRPWVVSLQHRADIMLLASPLFTLDDTSIDILSSVDSTKVADIFFAQCGRQPGQDPETTMPSLQPMLLSSSPNDPVGGFLGSNSTLTALGRKRVLMVRCSLSKSSIRDGFPSLSAALASSLRSFEALQPACTNKKMRPESSIVVADPETVNCGRITSKPKIELTLPRPGPQPVISNLRSNTQRKTCLPATGDSDGFWDVAVNSNLTKIETLESAKTSCPRESPPLSSSLKPPKSRVTRSRSLSFREPRREPESPCLSSNRAVYGPPPTYLKYVPPHRRREGVLVYTTPSPGAKGIYETGWIKALSDCRTTSGAGAESKSDDDEYSDGSRSEASGEDVAKLNATEGRRRRAGSWSA</sequence>
<reference evidence="1" key="1">
    <citation type="journal article" date="2021" name="New Phytol.">
        <title>Evolutionary innovations through gain and loss of genes in the ectomycorrhizal Boletales.</title>
        <authorList>
            <person name="Wu G."/>
            <person name="Miyauchi S."/>
            <person name="Morin E."/>
            <person name="Kuo A."/>
            <person name="Drula E."/>
            <person name="Varga T."/>
            <person name="Kohler A."/>
            <person name="Feng B."/>
            <person name="Cao Y."/>
            <person name="Lipzen A."/>
            <person name="Daum C."/>
            <person name="Hundley H."/>
            <person name="Pangilinan J."/>
            <person name="Johnson J."/>
            <person name="Barry K."/>
            <person name="LaButti K."/>
            <person name="Ng V."/>
            <person name="Ahrendt S."/>
            <person name="Min B."/>
            <person name="Choi I.G."/>
            <person name="Park H."/>
            <person name="Plett J.M."/>
            <person name="Magnuson J."/>
            <person name="Spatafora J.W."/>
            <person name="Nagy L.G."/>
            <person name="Henrissat B."/>
            <person name="Grigoriev I.V."/>
            <person name="Yang Z.L."/>
            <person name="Xu J."/>
            <person name="Martin F.M."/>
        </authorList>
    </citation>
    <scope>NUCLEOTIDE SEQUENCE</scope>
    <source>
        <strain evidence="1">ATCC 28755</strain>
    </source>
</reference>
<evidence type="ECO:0000313" key="2">
    <source>
        <dbReference type="Proteomes" id="UP000790377"/>
    </source>
</evidence>
<organism evidence="1 2">
    <name type="scientific">Hygrophoropsis aurantiaca</name>
    <dbReference type="NCBI Taxonomy" id="72124"/>
    <lineage>
        <taxon>Eukaryota</taxon>
        <taxon>Fungi</taxon>
        <taxon>Dikarya</taxon>
        <taxon>Basidiomycota</taxon>
        <taxon>Agaricomycotina</taxon>
        <taxon>Agaricomycetes</taxon>
        <taxon>Agaricomycetidae</taxon>
        <taxon>Boletales</taxon>
        <taxon>Coniophorineae</taxon>
        <taxon>Hygrophoropsidaceae</taxon>
        <taxon>Hygrophoropsis</taxon>
    </lineage>
</organism>
<gene>
    <name evidence="1" type="ORF">BJ138DRAFT_1178616</name>
</gene>
<evidence type="ECO:0000313" key="1">
    <source>
        <dbReference type="EMBL" id="KAH7912725.1"/>
    </source>
</evidence>